<gene>
    <name evidence="4" type="ORF">PAI11_35550</name>
</gene>
<keyword evidence="2" id="KW-0812">Transmembrane</keyword>
<keyword evidence="5" id="KW-1185">Reference proteome</keyword>
<proteinExistence type="predicted"/>
<dbReference type="RefSeq" id="WP_007577737.1">
    <property type="nucleotide sequence ID" value="NZ_AGUD01000265.1"/>
</dbReference>
<dbReference type="InterPro" id="IPR003399">
    <property type="entry name" value="Mce/MlaD"/>
</dbReference>
<dbReference type="Proteomes" id="UP000005143">
    <property type="component" value="Unassembled WGS sequence"/>
</dbReference>
<evidence type="ECO:0000313" key="4">
    <source>
        <dbReference type="EMBL" id="EHN09611.1"/>
    </source>
</evidence>
<dbReference type="PANTHER" id="PTHR33371">
    <property type="entry name" value="INTERMEMBRANE PHOSPHOLIPID TRANSPORT SYSTEM BINDING PROTEIN MLAD-RELATED"/>
    <property type="match status" value="1"/>
</dbReference>
<reference evidence="4 5" key="1">
    <citation type="journal article" date="2013" name="Biodegradation">
        <title>Quantitative proteomic analysis of ibuprofen-degrading Patulibacter sp. strain I11.</title>
        <authorList>
            <person name="Almeida B."/>
            <person name="Kjeldal H."/>
            <person name="Lolas I."/>
            <person name="Knudsen A.D."/>
            <person name="Carvalho G."/>
            <person name="Nielsen K.L."/>
            <person name="Barreto Crespo M.T."/>
            <person name="Stensballe A."/>
            <person name="Nielsen J.L."/>
        </authorList>
    </citation>
    <scope>NUCLEOTIDE SEQUENCE [LARGE SCALE GENOMIC DNA]</scope>
    <source>
        <strain evidence="4 5">I11</strain>
    </source>
</reference>
<evidence type="ECO:0000256" key="2">
    <source>
        <dbReference type="SAM" id="Phobius"/>
    </source>
</evidence>
<dbReference type="PANTHER" id="PTHR33371:SF4">
    <property type="entry name" value="INTERMEMBRANE PHOSPHOLIPID TRANSPORT SYSTEM BINDING PROTEIN MLAD"/>
    <property type="match status" value="1"/>
</dbReference>
<dbReference type="EMBL" id="AGUD01000265">
    <property type="protein sequence ID" value="EHN09611.1"/>
    <property type="molecule type" value="Genomic_DNA"/>
</dbReference>
<dbReference type="AlphaFoldDB" id="H0E9N5"/>
<name>H0E9N5_9ACTN</name>
<feature type="domain" description="Mce/MlaD" evidence="3">
    <location>
        <begin position="43"/>
        <end position="121"/>
    </location>
</feature>
<evidence type="ECO:0000256" key="1">
    <source>
        <dbReference type="SAM" id="MobiDB-lite"/>
    </source>
</evidence>
<accession>H0E9N5</accession>
<keyword evidence="2" id="KW-0472">Membrane</keyword>
<feature type="transmembrane region" description="Helical" evidence="2">
    <location>
        <begin position="12"/>
        <end position="31"/>
    </location>
</feature>
<evidence type="ECO:0000259" key="3">
    <source>
        <dbReference type="Pfam" id="PF02470"/>
    </source>
</evidence>
<feature type="region of interest" description="Disordered" evidence="1">
    <location>
        <begin position="119"/>
        <end position="138"/>
    </location>
</feature>
<dbReference type="Pfam" id="PF02470">
    <property type="entry name" value="MlaD"/>
    <property type="match status" value="1"/>
</dbReference>
<evidence type="ECO:0000313" key="5">
    <source>
        <dbReference type="Proteomes" id="UP000005143"/>
    </source>
</evidence>
<keyword evidence="2" id="KW-1133">Transmembrane helix</keyword>
<organism evidence="4 5">
    <name type="scientific">Patulibacter medicamentivorans</name>
    <dbReference type="NCBI Taxonomy" id="1097667"/>
    <lineage>
        <taxon>Bacteria</taxon>
        <taxon>Bacillati</taxon>
        <taxon>Actinomycetota</taxon>
        <taxon>Thermoleophilia</taxon>
        <taxon>Solirubrobacterales</taxon>
        <taxon>Patulibacteraceae</taxon>
        <taxon>Patulibacter</taxon>
    </lineage>
</organism>
<protein>
    <submittedName>
        <fullName evidence="4">MCE-family protein Mce6D</fullName>
    </submittedName>
</protein>
<sequence length="421" mass="45565">MRRTLREHRFPVLVIATMVALALVTTGYLLVHQRFPLPWSDVYDVELELGSAQAVVPGQGQMVSVSGVVVGEISGVRREAGRAILRLRLRRDELPVVHRDARATLRPRTGLQDMTVELDPGRPGAGRLPDGGRIPASQTTSQVQLDEVAATLDADTRAYLQLALRATGEALGPDRGRQLRRLLELGAPTARSTDRALAAIARQHARVRQLVTRMRRVSETLGRHDREVAATISAAADVFAAIDRRSDRLRGAVDELPATLVALRRSVGDTADLAEVLVPAAERTRPALRRLTAALPDANRLLADLPATLRPLAPAAAAAVPVAERVDVALTWLRPMLPQLRATLGVATSLANLVGYDPPGDERGFSFWLAWFAHNANSMLSTEDAHGAAWRGQLLITCGTLTGLDGVRQVEDLLETLGVCR</sequence>
<dbReference type="OrthoDB" id="5242258at2"/>
<dbReference type="InterPro" id="IPR052336">
    <property type="entry name" value="MlaD_Phospholipid_Transporter"/>
</dbReference>
<comment type="caution">
    <text evidence="4">The sequence shown here is derived from an EMBL/GenBank/DDBJ whole genome shotgun (WGS) entry which is preliminary data.</text>
</comment>